<evidence type="ECO:0000256" key="4">
    <source>
        <dbReference type="ARBA" id="ARBA00022741"/>
    </source>
</evidence>
<accession>A0A811QBK8</accession>
<dbReference type="InterPro" id="IPR044974">
    <property type="entry name" value="Disease_R_plants"/>
</dbReference>
<sequence length="1148" mass="129504">MADLAVSLAKSVVEGAVTKTLAAIEEEATLRQSTQNDLAFITGEFQMMQSFLNVADEERARNNVVRTWVRQVRDLAYNVEDCIEYVIHLDKASDCHCRCLPGFIRPELPLDKAVAEIKLLKGRVEEVSLRNMRYNLISDSGSKPVTQQQLVPGASVGATTFDMLVKARDTTKMQRGLGDLTKLLITKKPGGDLGVISVWAAGGNADTTPIIREAYGKPEICDSFRCRGWAKLSHPFNPHEFQRSLLIQFHTNSCLQKKSGVDVGTLKRLEVAAEGELIEEFMEQMKERYLIILENVSSMVEWDTVRAYLPEEKNHSWVIISTQQSEVARLCVGDPWQVFELKQSSAEHSVCVFFREGSQGDGDKSKQTTMVMANNNEASSSMGVQNNTDMCIGRFPLVKVRDSQMKDLRGYLARACVNGVPVISVWGIAGVGKSALVRNLYYDIMYDSSNRIFTMYSWVDVSHPFNLRNLAWSLLSQLQSDSPQQNGISNPIQECHELLEKHRCLVIIDGLQSTEEWDLIRHYLVSTHCRSIIVVITTEASIAIHCANREEAMYNVKSLEDDEARDLFKKKVGTFPDSSALRDSKDPELRKLISMCGGLPKVIVAVANFLAPMTVSWMKTAMNLSDRFMHDLETKPEFDNLRGLFGWMHSYFRTCPDYLKPCILYLSIFPQGQSIRRRRLVRRWIAEGYSRDTSNRTVMCQINGFFREYIISRQKDEDLVFELEGRCILTSQRTGRHLVIKDSWDRDKIVFSSIDFSRLRSLTVFGQWKPFFISDTMRVLRVLDLENATGVTYKYLEQMLKLLPRLKLLSLRGIREICHLPSSFAALRQLETLDVRDTSIVTLPPSITKLTKLQYIRAGTAKEPSVACAHLSWLPCCRRACPVGGVQVPAGIEELTSLHTLGAVNVGFSGGNTILKELKKLTQLHKLEVTGVNKKNSKEFCSTISDHVHLESLSVWLCMGNNEPCLNDMFWPLQKHLEKLQSLKLYGLAKVVPPWIKDLPKLTKLHVNMAISKNVNISEVLGEIKGLCILRLDIRPLEDGDGDLNFCVKVNGVEQRSYLNVRILEIACNSELNVSFGSLAMENLELLTAKCCTGSAVKFAELKSLSKGKLKEVWYLGSLDNKVKVDMENQLNQHPKTPALKLEEPCSS</sequence>
<dbReference type="Pfam" id="PF18052">
    <property type="entry name" value="Rx_N"/>
    <property type="match status" value="1"/>
</dbReference>
<dbReference type="Pfam" id="PF00931">
    <property type="entry name" value="NB-ARC"/>
    <property type="match status" value="2"/>
</dbReference>
<dbReference type="PANTHER" id="PTHR23155:SF1135">
    <property type="entry name" value="OS08G0246300 PROTEIN"/>
    <property type="match status" value="1"/>
</dbReference>
<feature type="domain" description="Disease resistance R13L4/SHOC-2-like LRR" evidence="9">
    <location>
        <begin position="759"/>
        <end position="1139"/>
    </location>
</feature>
<comment type="caution">
    <text evidence="10">The sequence shown here is derived from an EMBL/GenBank/DDBJ whole genome shotgun (WGS) entry which is preliminary data.</text>
</comment>
<dbReference type="Gene3D" id="3.40.50.300">
    <property type="entry name" value="P-loop containing nucleotide triphosphate hydrolases"/>
    <property type="match status" value="2"/>
</dbReference>
<evidence type="ECO:0000256" key="5">
    <source>
        <dbReference type="ARBA" id="ARBA00022821"/>
    </source>
</evidence>
<evidence type="ECO:0000256" key="1">
    <source>
        <dbReference type="ARBA" id="ARBA00008894"/>
    </source>
</evidence>
<evidence type="ECO:0000259" key="8">
    <source>
        <dbReference type="Pfam" id="PF18052"/>
    </source>
</evidence>
<dbReference type="SUPFAM" id="SSF52540">
    <property type="entry name" value="P-loop containing nucleoside triphosphate hydrolases"/>
    <property type="match status" value="2"/>
</dbReference>
<keyword evidence="11" id="KW-1185">Reference proteome</keyword>
<dbReference type="PANTHER" id="PTHR23155">
    <property type="entry name" value="DISEASE RESISTANCE PROTEIN RP"/>
    <property type="match status" value="1"/>
</dbReference>
<organism evidence="10 11">
    <name type="scientific">Miscanthus lutarioriparius</name>
    <dbReference type="NCBI Taxonomy" id="422564"/>
    <lineage>
        <taxon>Eukaryota</taxon>
        <taxon>Viridiplantae</taxon>
        <taxon>Streptophyta</taxon>
        <taxon>Embryophyta</taxon>
        <taxon>Tracheophyta</taxon>
        <taxon>Spermatophyta</taxon>
        <taxon>Magnoliopsida</taxon>
        <taxon>Liliopsida</taxon>
        <taxon>Poales</taxon>
        <taxon>Poaceae</taxon>
        <taxon>PACMAD clade</taxon>
        <taxon>Panicoideae</taxon>
        <taxon>Andropogonodae</taxon>
        <taxon>Andropogoneae</taxon>
        <taxon>Saccharinae</taxon>
        <taxon>Miscanthus</taxon>
    </lineage>
</organism>
<name>A0A811QBK8_9POAL</name>
<evidence type="ECO:0000259" key="7">
    <source>
        <dbReference type="Pfam" id="PF00931"/>
    </source>
</evidence>
<dbReference type="InterPro" id="IPR032675">
    <property type="entry name" value="LRR_dom_sf"/>
</dbReference>
<dbReference type="EMBL" id="CAJGYO010000009">
    <property type="protein sequence ID" value="CAD6254125.1"/>
    <property type="molecule type" value="Genomic_DNA"/>
</dbReference>
<dbReference type="InterPro" id="IPR002182">
    <property type="entry name" value="NB-ARC"/>
</dbReference>
<evidence type="ECO:0000256" key="3">
    <source>
        <dbReference type="ARBA" id="ARBA00022737"/>
    </source>
</evidence>
<comment type="similarity">
    <text evidence="1">Belongs to the disease resistance NB-LRR family.</text>
</comment>
<dbReference type="PRINTS" id="PR00364">
    <property type="entry name" value="DISEASERSIST"/>
</dbReference>
<dbReference type="InterPro" id="IPR055414">
    <property type="entry name" value="LRR_R13L4/SHOC2-like"/>
</dbReference>
<feature type="domain" description="Disease resistance N-terminal" evidence="8">
    <location>
        <begin position="12"/>
        <end position="94"/>
    </location>
</feature>
<evidence type="ECO:0000256" key="2">
    <source>
        <dbReference type="ARBA" id="ARBA00022614"/>
    </source>
</evidence>
<dbReference type="InterPro" id="IPR027417">
    <property type="entry name" value="P-loop_NTPase"/>
</dbReference>
<evidence type="ECO:0008006" key="12">
    <source>
        <dbReference type="Google" id="ProtNLM"/>
    </source>
</evidence>
<evidence type="ECO:0000313" key="10">
    <source>
        <dbReference type="EMBL" id="CAD6254125.1"/>
    </source>
</evidence>
<gene>
    <name evidence="10" type="ORF">NCGR_LOCUS37733</name>
</gene>
<evidence type="ECO:0000313" key="11">
    <source>
        <dbReference type="Proteomes" id="UP000604825"/>
    </source>
</evidence>
<dbReference type="InterPro" id="IPR041118">
    <property type="entry name" value="Rx_N"/>
</dbReference>
<keyword evidence="3" id="KW-0677">Repeat</keyword>
<evidence type="ECO:0000259" key="9">
    <source>
        <dbReference type="Pfam" id="PF23598"/>
    </source>
</evidence>
<dbReference type="Gene3D" id="1.20.5.4130">
    <property type="match status" value="1"/>
</dbReference>
<dbReference type="Pfam" id="PF23598">
    <property type="entry name" value="LRR_14"/>
    <property type="match status" value="1"/>
</dbReference>
<feature type="domain" description="NB-ARC" evidence="7">
    <location>
        <begin position="190"/>
        <end position="342"/>
    </location>
</feature>
<dbReference type="SUPFAM" id="SSF52047">
    <property type="entry name" value="RNI-like"/>
    <property type="match status" value="1"/>
</dbReference>
<keyword evidence="5" id="KW-0611">Plant defense</keyword>
<dbReference type="CDD" id="cd14798">
    <property type="entry name" value="RX-CC_like"/>
    <property type="match status" value="1"/>
</dbReference>
<evidence type="ECO:0000256" key="6">
    <source>
        <dbReference type="ARBA" id="ARBA00023054"/>
    </source>
</evidence>
<dbReference type="Proteomes" id="UP000604825">
    <property type="component" value="Unassembled WGS sequence"/>
</dbReference>
<proteinExistence type="inferred from homology"/>
<feature type="domain" description="NB-ARC" evidence="7">
    <location>
        <begin position="404"/>
        <end position="574"/>
    </location>
</feature>
<keyword evidence="4" id="KW-0547">Nucleotide-binding</keyword>
<dbReference type="GO" id="GO:0043531">
    <property type="term" value="F:ADP binding"/>
    <property type="evidence" value="ECO:0007669"/>
    <property type="project" value="InterPro"/>
</dbReference>
<keyword evidence="2" id="KW-0433">Leucine-rich repeat</keyword>
<dbReference type="Gene3D" id="3.80.10.10">
    <property type="entry name" value="Ribonuclease Inhibitor"/>
    <property type="match status" value="1"/>
</dbReference>
<dbReference type="GO" id="GO:0098542">
    <property type="term" value="P:defense response to other organism"/>
    <property type="evidence" value="ECO:0007669"/>
    <property type="project" value="TreeGrafter"/>
</dbReference>
<dbReference type="InterPro" id="IPR038005">
    <property type="entry name" value="RX-like_CC"/>
</dbReference>
<keyword evidence="6" id="KW-0175">Coiled coil</keyword>
<reference evidence="10" key="1">
    <citation type="submission" date="2020-10" db="EMBL/GenBank/DDBJ databases">
        <authorList>
            <person name="Han B."/>
            <person name="Lu T."/>
            <person name="Zhao Q."/>
            <person name="Huang X."/>
            <person name="Zhao Y."/>
        </authorList>
    </citation>
    <scope>NUCLEOTIDE SEQUENCE</scope>
</reference>
<dbReference type="AlphaFoldDB" id="A0A811QBK8"/>
<protein>
    <recommendedName>
        <fullName evidence="12">Disease resistance protein RPM1</fullName>
    </recommendedName>
</protein>
<dbReference type="OrthoDB" id="705792at2759"/>